<evidence type="ECO:0000256" key="7">
    <source>
        <dbReference type="ARBA" id="ARBA00023098"/>
    </source>
</evidence>
<protein>
    <submittedName>
        <fullName evidence="9">Uncharacterized protein</fullName>
    </submittedName>
</protein>
<name>A0AAD4SR85_9MAGN</name>
<comment type="subcellular location">
    <subcellularLocation>
        <location evidence="1">Secreted</location>
    </subcellularLocation>
</comment>
<sequence length="745" mass="82086">MNLSFAFTLFIAFFLLIQSRQFSSAEAARHYSHGFKPVPALYVFGDSLVDSGNNNYLRTLSKVNFTPYGIDFPYGATGRFTNGKTVVDFFAKWLGLRLVPPYLGLSEEQKLKTTTGINYASGAAGILPESGTDTGDNLNLEEQINFFEKTVKSDLPKSFKTQEKISNYLSKSIFVVNIGSNDYINNYLQPAKYNSSKTYTPLQFGALLISTYEAHLVRLYNLGARKFVVFNLGPIGCIPAIVSSVNPTTPCVESVNDLINIFNFGIPNMAQQLTTTLKGSNFVFGDVFQKSYEQNQSPLKYGFSGGNSPCCPAGGNGTMPCLPNDAPCKNRNTHLYWDRAHPVQRVNYEIANGCFRGSSTCFPINLRQLTSQRTMKFSFAFIFIVSFFLLIQSHQISGKQSSNQGPIVAPALYVFGDSLVDSGNNNFLQTLAKAKYLPYGVDFPDGATGRFTNGKTTVDFFAEWLGLPYVPPYLGLSEDEKSKTITGINYASGASGILPETGTLIGDTLCLEEQVNYFEKTVKDDLPKSLKTQEEISQHLSKSILVLQMGSNDYINNYLQPANYNSSKTYNPQQFSDLVISTLRNQLVRLYNLGARKFVVFELGPIGCAPGIADRATPKPITPCVESVNDLVNIFNLGFTTMTQELASTLKDSNFIHGLVFKKSYEQNQSPLKYGFTGGSTPCCPSGPSGIGPCLPNGTPCEDRNAHLYWDVGHPVQRVNYEVAKDCFDGSSTCFPINIRQLACI</sequence>
<evidence type="ECO:0000256" key="5">
    <source>
        <dbReference type="ARBA" id="ARBA00022801"/>
    </source>
</evidence>
<dbReference type="AlphaFoldDB" id="A0AAD4SR85"/>
<dbReference type="CDD" id="cd01837">
    <property type="entry name" value="SGNH_plant_lipase_like"/>
    <property type="match status" value="2"/>
</dbReference>
<comment type="similarity">
    <text evidence="2">Belongs to the 'GDSL' lipolytic enzyme family.</text>
</comment>
<evidence type="ECO:0000256" key="4">
    <source>
        <dbReference type="ARBA" id="ARBA00022729"/>
    </source>
</evidence>
<dbReference type="Pfam" id="PF00657">
    <property type="entry name" value="Lipase_GDSL"/>
    <property type="match status" value="2"/>
</dbReference>
<keyword evidence="4 8" id="KW-0732">Signal</keyword>
<gene>
    <name evidence="9" type="ORF">MKW98_016729</name>
</gene>
<keyword evidence="5" id="KW-0378">Hydrolase</keyword>
<evidence type="ECO:0000256" key="6">
    <source>
        <dbReference type="ARBA" id="ARBA00022963"/>
    </source>
</evidence>
<dbReference type="PANTHER" id="PTHR45650:SF43">
    <property type="entry name" value="GDSL ESTERASE_LIPASE 7-LIKE"/>
    <property type="match status" value="1"/>
</dbReference>
<evidence type="ECO:0000313" key="9">
    <source>
        <dbReference type="EMBL" id="KAI3916995.1"/>
    </source>
</evidence>
<dbReference type="Gene3D" id="3.40.50.1110">
    <property type="entry name" value="SGNH hydrolase"/>
    <property type="match status" value="2"/>
</dbReference>
<evidence type="ECO:0000256" key="8">
    <source>
        <dbReference type="SAM" id="SignalP"/>
    </source>
</evidence>
<dbReference type="GO" id="GO:0016788">
    <property type="term" value="F:hydrolase activity, acting on ester bonds"/>
    <property type="evidence" value="ECO:0007669"/>
    <property type="project" value="InterPro"/>
</dbReference>
<dbReference type="PANTHER" id="PTHR45650">
    <property type="entry name" value="GDSL-LIKE LIPASE/ACYLHYDROLASE-RELATED"/>
    <property type="match status" value="1"/>
</dbReference>
<dbReference type="InterPro" id="IPR001087">
    <property type="entry name" value="GDSL"/>
</dbReference>
<keyword evidence="7" id="KW-0443">Lipid metabolism</keyword>
<reference evidence="9" key="1">
    <citation type="submission" date="2022-04" db="EMBL/GenBank/DDBJ databases">
        <title>A functionally conserved STORR gene fusion in Papaver species that diverged 16.8 million years ago.</title>
        <authorList>
            <person name="Catania T."/>
        </authorList>
    </citation>
    <scope>NUCLEOTIDE SEQUENCE</scope>
    <source>
        <strain evidence="9">S-188037</strain>
    </source>
</reference>
<accession>A0AAD4SR85</accession>
<evidence type="ECO:0000313" key="10">
    <source>
        <dbReference type="Proteomes" id="UP001202328"/>
    </source>
</evidence>
<feature type="signal peptide" evidence="8">
    <location>
        <begin position="1"/>
        <end position="27"/>
    </location>
</feature>
<organism evidence="9 10">
    <name type="scientific">Papaver atlanticum</name>
    <dbReference type="NCBI Taxonomy" id="357466"/>
    <lineage>
        <taxon>Eukaryota</taxon>
        <taxon>Viridiplantae</taxon>
        <taxon>Streptophyta</taxon>
        <taxon>Embryophyta</taxon>
        <taxon>Tracheophyta</taxon>
        <taxon>Spermatophyta</taxon>
        <taxon>Magnoliopsida</taxon>
        <taxon>Ranunculales</taxon>
        <taxon>Papaveraceae</taxon>
        <taxon>Papaveroideae</taxon>
        <taxon>Papaver</taxon>
    </lineage>
</organism>
<dbReference type="EMBL" id="JAJJMB010009038">
    <property type="protein sequence ID" value="KAI3916995.1"/>
    <property type="molecule type" value="Genomic_DNA"/>
</dbReference>
<keyword evidence="3" id="KW-0964">Secreted</keyword>
<evidence type="ECO:0000256" key="3">
    <source>
        <dbReference type="ARBA" id="ARBA00022525"/>
    </source>
</evidence>
<feature type="chain" id="PRO_5042152240" evidence="8">
    <location>
        <begin position="28"/>
        <end position="745"/>
    </location>
</feature>
<dbReference type="InterPro" id="IPR036514">
    <property type="entry name" value="SGNH_hydro_sf"/>
</dbReference>
<dbReference type="Proteomes" id="UP001202328">
    <property type="component" value="Unassembled WGS sequence"/>
</dbReference>
<keyword evidence="10" id="KW-1185">Reference proteome</keyword>
<evidence type="ECO:0000256" key="1">
    <source>
        <dbReference type="ARBA" id="ARBA00004613"/>
    </source>
</evidence>
<dbReference type="FunFam" id="3.40.50.1110:FF:000003">
    <property type="entry name" value="GDSL esterase/lipase APG"/>
    <property type="match status" value="2"/>
</dbReference>
<evidence type="ECO:0000256" key="2">
    <source>
        <dbReference type="ARBA" id="ARBA00008668"/>
    </source>
</evidence>
<dbReference type="InterPro" id="IPR035669">
    <property type="entry name" value="SGNH_plant_lipase-like"/>
</dbReference>
<comment type="caution">
    <text evidence="9">The sequence shown here is derived from an EMBL/GenBank/DDBJ whole genome shotgun (WGS) entry which is preliminary data.</text>
</comment>
<keyword evidence="6" id="KW-0442">Lipid degradation</keyword>
<dbReference type="GO" id="GO:0005576">
    <property type="term" value="C:extracellular region"/>
    <property type="evidence" value="ECO:0007669"/>
    <property type="project" value="UniProtKB-SubCell"/>
</dbReference>
<proteinExistence type="inferred from homology"/>
<dbReference type="GO" id="GO:0016042">
    <property type="term" value="P:lipid catabolic process"/>
    <property type="evidence" value="ECO:0007669"/>
    <property type="project" value="UniProtKB-KW"/>
</dbReference>
<dbReference type="InterPro" id="IPR051238">
    <property type="entry name" value="GDSL_esterase/lipase"/>
</dbReference>